<dbReference type="Gene3D" id="3.40.50.300">
    <property type="entry name" value="P-loop containing nucleotide triphosphate hydrolases"/>
    <property type="match status" value="1"/>
</dbReference>
<comment type="similarity">
    <text evidence="1">Belongs to the TRAFAC class TrmE-Era-EngA-EngB-Septin-like GTPase superfamily. Era GTPase family.</text>
</comment>
<protein>
    <submittedName>
        <fullName evidence="7">Unannotated protein</fullName>
    </submittedName>
</protein>
<dbReference type="GO" id="GO:0005525">
    <property type="term" value="F:GTP binding"/>
    <property type="evidence" value="ECO:0007669"/>
    <property type="project" value="UniProtKB-KW"/>
</dbReference>
<feature type="domain" description="Era-type G" evidence="6">
    <location>
        <begin position="7"/>
        <end position="180"/>
    </location>
</feature>
<dbReference type="NCBIfam" id="TIGR00231">
    <property type="entry name" value="small_GTP"/>
    <property type="match status" value="1"/>
</dbReference>
<dbReference type="InterPro" id="IPR006073">
    <property type="entry name" value="GTP-bd"/>
</dbReference>
<dbReference type="Pfam" id="PF01926">
    <property type="entry name" value="MMR_HSR1"/>
    <property type="match status" value="1"/>
</dbReference>
<proteinExistence type="inferred from homology"/>
<organism evidence="7">
    <name type="scientific">freshwater metagenome</name>
    <dbReference type="NCBI Taxonomy" id="449393"/>
    <lineage>
        <taxon>unclassified sequences</taxon>
        <taxon>metagenomes</taxon>
        <taxon>ecological metagenomes</taxon>
    </lineage>
</organism>
<dbReference type="CDD" id="cd04163">
    <property type="entry name" value="Era"/>
    <property type="match status" value="1"/>
</dbReference>
<dbReference type="InterPro" id="IPR005225">
    <property type="entry name" value="Small_GTP-bd"/>
</dbReference>
<name>A0A6J6EEF0_9ZZZZ</name>
<keyword evidence="2" id="KW-0547">Nucleotide-binding</keyword>
<dbReference type="InterPro" id="IPR015946">
    <property type="entry name" value="KH_dom-like_a/b"/>
</dbReference>
<dbReference type="PANTHER" id="PTHR42698:SF1">
    <property type="entry name" value="GTPASE ERA, MITOCHONDRIAL"/>
    <property type="match status" value="1"/>
</dbReference>
<dbReference type="Gene3D" id="3.30.300.20">
    <property type="match status" value="1"/>
</dbReference>
<dbReference type="NCBIfam" id="NF000908">
    <property type="entry name" value="PRK00089.1"/>
    <property type="match status" value="1"/>
</dbReference>
<dbReference type="InterPro" id="IPR030388">
    <property type="entry name" value="G_ERA_dom"/>
</dbReference>
<dbReference type="GO" id="GO:0043024">
    <property type="term" value="F:ribosomal small subunit binding"/>
    <property type="evidence" value="ECO:0007669"/>
    <property type="project" value="TreeGrafter"/>
</dbReference>
<feature type="domain" description="KH type-2" evidence="5">
    <location>
        <begin position="211"/>
        <end position="293"/>
    </location>
</feature>
<dbReference type="CDD" id="cd22534">
    <property type="entry name" value="KH-II_Era"/>
    <property type="match status" value="1"/>
</dbReference>
<dbReference type="InterPro" id="IPR005662">
    <property type="entry name" value="GTPase_Era-like"/>
</dbReference>
<dbReference type="PANTHER" id="PTHR42698">
    <property type="entry name" value="GTPASE ERA"/>
    <property type="match status" value="1"/>
</dbReference>
<evidence type="ECO:0000256" key="4">
    <source>
        <dbReference type="ARBA" id="ARBA00023134"/>
    </source>
</evidence>
<dbReference type="SUPFAM" id="SSF52540">
    <property type="entry name" value="P-loop containing nucleoside triphosphate hydrolases"/>
    <property type="match status" value="1"/>
</dbReference>
<dbReference type="GO" id="GO:0005829">
    <property type="term" value="C:cytosol"/>
    <property type="evidence" value="ECO:0007669"/>
    <property type="project" value="TreeGrafter"/>
</dbReference>
<dbReference type="FunFam" id="3.40.50.300:FF:000094">
    <property type="entry name" value="GTPase Era"/>
    <property type="match status" value="1"/>
</dbReference>
<evidence type="ECO:0000259" key="5">
    <source>
        <dbReference type="PROSITE" id="PS50823"/>
    </source>
</evidence>
<dbReference type="AlphaFoldDB" id="A0A6J6EEF0"/>
<evidence type="ECO:0000313" key="7">
    <source>
        <dbReference type="EMBL" id="CAB4573574.1"/>
    </source>
</evidence>
<dbReference type="GO" id="GO:0019843">
    <property type="term" value="F:rRNA binding"/>
    <property type="evidence" value="ECO:0007669"/>
    <property type="project" value="TreeGrafter"/>
</dbReference>
<keyword evidence="4" id="KW-0342">GTP-binding</keyword>
<dbReference type="Pfam" id="PF07650">
    <property type="entry name" value="KH_2"/>
    <property type="match status" value="1"/>
</dbReference>
<dbReference type="FunFam" id="3.30.300.20:FF:000003">
    <property type="entry name" value="GTPase Era"/>
    <property type="match status" value="1"/>
</dbReference>
<dbReference type="InterPro" id="IPR009019">
    <property type="entry name" value="KH_sf_prok-type"/>
</dbReference>
<evidence type="ECO:0000256" key="3">
    <source>
        <dbReference type="ARBA" id="ARBA00022884"/>
    </source>
</evidence>
<dbReference type="HAMAP" id="MF_00367">
    <property type="entry name" value="GTPase_Era"/>
    <property type="match status" value="1"/>
</dbReference>
<sequence>MGMSNFRSGFACIVGRPNVGKSTLTNQLVGEKIAITSKRPQTTRHAIRGLVHRQDGQLILVDTPGVHKPKTLLGSRLNDVVRDTWSEVDVAIFCVPADQKIGPGDKFIAQELSNATKKPKIGVVTKLDSASQSDIAERLVELDELGKETGCNWKEIIPISAKTRANLDVLMNLVMPLLPEGPALYPEGIFTDEPVETMVAEFIREAALDDLREELPHSLAVVVESIEPDEDRPADRPLMRIRASIYVERDSQKGIIIGHKGSKLKEIGSIARKQIEKLIGMQVFLELHVKIAPEWQSDPKELSKLGF</sequence>
<dbReference type="InterPro" id="IPR027417">
    <property type="entry name" value="P-loop_NTPase"/>
</dbReference>
<dbReference type="PROSITE" id="PS51713">
    <property type="entry name" value="G_ERA"/>
    <property type="match status" value="1"/>
</dbReference>
<dbReference type="SUPFAM" id="SSF54814">
    <property type="entry name" value="Prokaryotic type KH domain (KH-domain type II)"/>
    <property type="match status" value="1"/>
</dbReference>
<dbReference type="GO" id="GO:0000028">
    <property type="term" value="P:ribosomal small subunit assembly"/>
    <property type="evidence" value="ECO:0007669"/>
    <property type="project" value="TreeGrafter"/>
</dbReference>
<dbReference type="InterPro" id="IPR004044">
    <property type="entry name" value="KH_dom_type_2"/>
</dbReference>
<evidence type="ECO:0000256" key="1">
    <source>
        <dbReference type="ARBA" id="ARBA00007921"/>
    </source>
</evidence>
<keyword evidence="3" id="KW-0694">RNA-binding</keyword>
<dbReference type="EMBL" id="CAEZTU010000011">
    <property type="protein sequence ID" value="CAB4573574.1"/>
    <property type="molecule type" value="Genomic_DNA"/>
</dbReference>
<gene>
    <name evidence="7" type="ORF">UFOPK1740_00414</name>
</gene>
<reference evidence="7" key="1">
    <citation type="submission" date="2020-05" db="EMBL/GenBank/DDBJ databases">
        <authorList>
            <person name="Chiriac C."/>
            <person name="Salcher M."/>
            <person name="Ghai R."/>
            <person name="Kavagutti S V."/>
        </authorList>
    </citation>
    <scope>NUCLEOTIDE SEQUENCE</scope>
</reference>
<evidence type="ECO:0000259" key="6">
    <source>
        <dbReference type="PROSITE" id="PS51713"/>
    </source>
</evidence>
<dbReference type="PROSITE" id="PS50823">
    <property type="entry name" value="KH_TYPE_2"/>
    <property type="match status" value="1"/>
</dbReference>
<evidence type="ECO:0000256" key="2">
    <source>
        <dbReference type="ARBA" id="ARBA00022741"/>
    </source>
</evidence>
<dbReference type="NCBIfam" id="TIGR00436">
    <property type="entry name" value="era"/>
    <property type="match status" value="1"/>
</dbReference>
<accession>A0A6J6EEF0</accession>